<name>A4A442_9GAMM</name>
<evidence type="ECO:0000313" key="2">
    <source>
        <dbReference type="Proteomes" id="UP000019205"/>
    </source>
</evidence>
<accession>A4A442</accession>
<dbReference type="Proteomes" id="UP000019205">
    <property type="component" value="Chromosome"/>
</dbReference>
<dbReference type="PANTHER" id="PTHR37163">
    <property type="entry name" value="CONSERVED PROTEIN"/>
    <property type="match status" value="1"/>
</dbReference>
<organism evidence="1 2">
    <name type="scientific">Congregibacter litoralis KT71</name>
    <dbReference type="NCBI Taxonomy" id="314285"/>
    <lineage>
        <taxon>Bacteria</taxon>
        <taxon>Pseudomonadati</taxon>
        <taxon>Pseudomonadota</taxon>
        <taxon>Gammaproteobacteria</taxon>
        <taxon>Cellvibrionales</taxon>
        <taxon>Halieaceae</taxon>
        <taxon>Congregibacter</taxon>
    </lineage>
</organism>
<dbReference type="EMBL" id="AAOA02000001">
    <property type="protein sequence ID" value="EAQ99465.1"/>
    <property type="molecule type" value="Genomic_DNA"/>
</dbReference>
<proteinExistence type="predicted"/>
<dbReference type="OrthoDB" id="5293413at2"/>
<dbReference type="eggNOG" id="COG1507">
    <property type="taxonomic scope" value="Bacteria"/>
</dbReference>
<dbReference type="InterPro" id="IPR007511">
    <property type="entry name" value="DUF501"/>
</dbReference>
<reference evidence="1 2" key="2">
    <citation type="journal article" date="2009" name="PLoS ONE">
        <title>The photosynthetic apparatus and its regulation in the aerobic gammaproteobacterium Congregibacter litoralis gen. nov., sp. nov.</title>
        <authorList>
            <person name="Spring S."/>
            <person name="Lunsdorf H."/>
            <person name="Fuchs B.M."/>
            <person name="Tindall B.J."/>
        </authorList>
    </citation>
    <scope>NUCLEOTIDE SEQUENCE [LARGE SCALE GENOMIC DNA]</scope>
    <source>
        <strain evidence="1">KT71</strain>
    </source>
</reference>
<reference evidence="1 2" key="1">
    <citation type="journal article" date="2007" name="Proc. Natl. Acad. Sci. U.S.A.">
        <title>Characterization of a marine gammaproteobacterium capable of aerobic anoxygenic photosynthesis.</title>
        <authorList>
            <person name="Fuchs B.M."/>
            <person name="Spring S."/>
            <person name="Teeling H."/>
            <person name="Quast C."/>
            <person name="Wulf J."/>
            <person name="Schattenhofer M."/>
            <person name="Yan S."/>
            <person name="Ferriera S."/>
            <person name="Johnson J."/>
            <person name="Glockner F.O."/>
            <person name="Amann R."/>
        </authorList>
    </citation>
    <scope>NUCLEOTIDE SEQUENCE [LARGE SCALE GENOMIC DNA]</scope>
    <source>
        <strain evidence="1">KT71</strain>
    </source>
</reference>
<dbReference type="PANTHER" id="PTHR37163:SF1">
    <property type="entry name" value="DUF501 DOMAIN-CONTAINING PROTEIN"/>
    <property type="match status" value="1"/>
</dbReference>
<protein>
    <recommendedName>
        <fullName evidence="3">DUF501 domain-containing protein</fullName>
    </recommendedName>
</protein>
<dbReference type="Pfam" id="PF04417">
    <property type="entry name" value="DUF501"/>
    <property type="match status" value="1"/>
</dbReference>
<dbReference type="STRING" id="314285.KT71_17386"/>
<dbReference type="HOGENOM" id="CLU_097805_2_1_6"/>
<dbReference type="RefSeq" id="WP_008295919.1">
    <property type="nucleotide sequence ID" value="NZ_CM002299.1"/>
</dbReference>
<comment type="caution">
    <text evidence="1">The sequence shown here is derived from an EMBL/GenBank/DDBJ whole genome shotgun (WGS) entry which is preliminary data.</text>
</comment>
<evidence type="ECO:0000313" key="1">
    <source>
        <dbReference type="EMBL" id="EAQ99465.1"/>
    </source>
</evidence>
<evidence type="ECO:0008006" key="3">
    <source>
        <dbReference type="Google" id="ProtNLM"/>
    </source>
</evidence>
<gene>
    <name evidence="1" type="ORF">KT71_17386</name>
</gene>
<sequence length="177" mass="19935">MNTSEHTAVIDETTLAEVEARLGRRPRGLREVTVVDSAGQPAVIRVASLVNGKPFPTLFWLIDPALNLRIDREEATGRIAAFQTLIDAQPALQHAMADDHRRHIQLRESYLQREERELLERQGQWSALAERGIGGIADFSRIRCLHTWYAAHLVEPNTVGQMLDSYWAETAQSPSMP</sequence>
<dbReference type="AlphaFoldDB" id="A4A442"/>
<keyword evidence="2" id="KW-1185">Reference proteome</keyword>